<evidence type="ECO:0000313" key="1">
    <source>
        <dbReference type="EMBL" id="EAZ93334.1"/>
    </source>
</evidence>
<dbReference type="Proteomes" id="UP000003781">
    <property type="component" value="Unassembled WGS sequence"/>
</dbReference>
<dbReference type="EMBL" id="AAXW01000002">
    <property type="protein sequence ID" value="EAZ93334.1"/>
    <property type="molecule type" value="Genomic_DNA"/>
</dbReference>
<comment type="caution">
    <text evidence="1">The sequence shown here is derived from an EMBL/GenBank/DDBJ whole genome shotgun (WGS) entry which is preliminary data.</text>
</comment>
<protein>
    <submittedName>
        <fullName evidence="1">Uncharacterized protein</fullName>
    </submittedName>
</protein>
<evidence type="ECO:0000313" key="2">
    <source>
        <dbReference type="Proteomes" id="UP000003781"/>
    </source>
</evidence>
<keyword evidence="2" id="KW-1185">Reference proteome</keyword>
<proteinExistence type="predicted"/>
<name>A3IHQ2_9CHRO</name>
<gene>
    <name evidence="1" type="ORF">CY0110_16102</name>
</gene>
<accession>A3IHQ2</accession>
<dbReference type="AlphaFoldDB" id="A3IHQ2"/>
<reference evidence="1 2" key="1">
    <citation type="submission" date="2007-03" db="EMBL/GenBank/DDBJ databases">
        <authorList>
            <person name="Stal L."/>
            <person name="Ferriera S."/>
            <person name="Johnson J."/>
            <person name="Kravitz S."/>
            <person name="Beeson K."/>
            <person name="Sutton G."/>
            <person name="Rogers Y.-H."/>
            <person name="Friedman R."/>
            <person name="Frazier M."/>
            <person name="Venter J.C."/>
        </authorList>
    </citation>
    <scope>NUCLEOTIDE SEQUENCE [LARGE SCALE GENOMIC DNA]</scope>
    <source>
        <strain evidence="1 2">CCY0110</strain>
    </source>
</reference>
<sequence length="20" mass="2359">MGNNCFSFSYFLFSLLNKII</sequence>
<organism evidence="1 2">
    <name type="scientific">Crocosphaera chwakensis CCY0110</name>
    <dbReference type="NCBI Taxonomy" id="391612"/>
    <lineage>
        <taxon>Bacteria</taxon>
        <taxon>Bacillati</taxon>
        <taxon>Cyanobacteriota</taxon>
        <taxon>Cyanophyceae</taxon>
        <taxon>Oscillatoriophycideae</taxon>
        <taxon>Chroococcales</taxon>
        <taxon>Aphanothecaceae</taxon>
        <taxon>Crocosphaera</taxon>
        <taxon>Crocosphaera chwakensis</taxon>
    </lineage>
</organism>